<dbReference type="STRING" id="29655.A0A0K9PFE6"/>
<dbReference type="PROSITE" id="PS00518">
    <property type="entry name" value="ZF_RING_1"/>
    <property type="match status" value="1"/>
</dbReference>
<comment type="subcellular location">
    <subcellularLocation>
        <location evidence="1">Cytoplasm</location>
    </subcellularLocation>
</comment>
<protein>
    <submittedName>
        <fullName evidence="9">RING finger protein</fullName>
    </submittedName>
</protein>
<dbReference type="InterPro" id="IPR013083">
    <property type="entry name" value="Znf_RING/FYVE/PHD"/>
</dbReference>
<dbReference type="SUPFAM" id="SSF57850">
    <property type="entry name" value="RING/U-box"/>
    <property type="match status" value="1"/>
</dbReference>
<dbReference type="GO" id="GO:0000976">
    <property type="term" value="F:transcription cis-regulatory region binding"/>
    <property type="evidence" value="ECO:0000318"/>
    <property type="project" value="GO_Central"/>
</dbReference>
<gene>
    <name evidence="9" type="ORF">ZOSMA_27G00240</name>
</gene>
<dbReference type="InterPro" id="IPR017907">
    <property type="entry name" value="Znf_RING_CS"/>
</dbReference>
<dbReference type="SMART" id="SM00184">
    <property type="entry name" value="RING"/>
    <property type="match status" value="1"/>
</dbReference>
<keyword evidence="10" id="KW-1185">Reference proteome</keyword>
<keyword evidence="4 6" id="KW-0863">Zinc-finger</keyword>
<keyword evidence="2" id="KW-0963">Cytoplasm</keyword>
<sequence length="746" mass="84295">MSIIPNDVNSHEKRTPTPSRSSNPKYNHGLLCSQSSLQHPSRLPHDRHTGSSVGGSKFIGISDNFFFLFSLRCLEQVSEVRTQDLRTPVISSSFKSKAYAQDRIKGRGNASSRIRSDQNRSNRYSGSETGSTGQGHVHQVISGPKCSHGNTSQSGTRKNQIVNANHLLNFYYDPIQPSQSRMTPFKRQRKVRPFNRELFLQANYNFVILDTGKYVVESIDPDKMLQWEDIICLRYSSPSLVQCPICLETPLCPQITSCGHIFCFPCILRYLLMGEENKKGECWKKCPLCFMMISLKDLYTIFLDHVKQINVGNRANFTLMTRPKDSFVPSQVNAANSDFTSYENDLSDSFSKFTLTSDVEMSVRDAKLSLNEWLAKAECDLVDDLERLPYVCAALEQLDQRMKIWDEHQSVTDSSMKTHLNRNIVQPFSKVPTHESNLKVQYAEISESNTCKIIQKKNGSVMPEVLTFGENQGKALSLNNDEIEQTTSCKKWNDGGKDAYLFYQVVDGQQIILHPLNMKCLLYHYKSYDLLPPRISGKILQLDTVTQSEATRKRYRYLSHFSLTTTFQICEIDLSDLLPPDAFYPSLDEIKRREKQRKQVVRKELQARSQTTVESSVHSHSRVFNNNTEFALEDFEALGGCISPSTSPPIIGEKKLFADVTRFGFASAHDSPSLGVDSTRQFTSSQNTVEDNTNCIAGPSTPTLSFANILSQKKAPCQDAPKVKTSEKKGKKPTRVLLSTAGGRRY</sequence>
<feature type="region of interest" description="Disordered" evidence="7">
    <location>
        <begin position="1"/>
        <end position="52"/>
    </location>
</feature>
<evidence type="ECO:0000313" key="10">
    <source>
        <dbReference type="Proteomes" id="UP000036987"/>
    </source>
</evidence>
<evidence type="ECO:0000256" key="4">
    <source>
        <dbReference type="ARBA" id="ARBA00022771"/>
    </source>
</evidence>
<comment type="caution">
    <text evidence="9">The sequence shown here is derived from an EMBL/GenBank/DDBJ whole genome shotgun (WGS) entry which is preliminary data.</text>
</comment>
<evidence type="ECO:0000313" key="9">
    <source>
        <dbReference type="EMBL" id="KMZ66977.1"/>
    </source>
</evidence>
<organism evidence="9 10">
    <name type="scientific">Zostera marina</name>
    <name type="common">Eelgrass</name>
    <dbReference type="NCBI Taxonomy" id="29655"/>
    <lineage>
        <taxon>Eukaryota</taxon>
        <taxon>Viridiplantae</taxon>
        <taxon>Streptophyta</taxon>
        <taxon>Embryophyta</taxon>
        <taxon>Tracheophyta</taxon>
        <taxon>Spermatophyta</taxon>
        <taxon>Magnoliopsida</taxon>
        <taxon>Liliopsida</taxon>
        <taxon>Zosteraceae</taxon>
        <taxon>Zostera</taxon>
    </lineage>
</organism>
<proteinExistence type="predicted"/>
<evidence type="ECO:0000259" key="8">
    <source>
        <dbReference type="PROSITE" id="PS50089"/>
    </source>
</evidence>
<dbReference type="Proteomes" id="UP000036987">
    <property type="component" value="Unassembled WGS sequence"/>
</dbReference>
<dbReference type="InterPro" id="IPR039739">
    <property type="entry name" value="MAG2/RNF10"/>
</dbReference>
<keyword evidence="3" id="KW-0479">Metal-binding</keyword>
<dbReference type="AlphaFoldDB" id="A0A0K9PFE6"/>
<feature type="domain" description="RING-type" evidence="8">
    <location>
        <begin position="243"/>
        <end position="289"/>
    </location>
</feature>
<evidence type="ECO:0000256" key="5">
    <source>
        <dbReference type="ARBA" id="ARBA00022833"/>
    </source>
</evidence>
<dbReference type="PANTHER" id="PTHR12983">
    <property type="entry name" value="RING FINGER 10 FAMILY MEMBER"/>
    <property type="match status" value="1"/>
</dbReference>
<dbReference type="PROSITE" id="PS50089">
    <property type="entry name" value="ZF_RING_2"/>
    <property type="match status" value="1"/>
</dbReference>
<feature type="compositionally biased region" description="Polar residues" evidence="7">
    <location>
        <begin position="16"/>
        <end position="25"/>
    </location>
</feature>
<accession>A0A0K9PFE6</accession>
<feature type="region of interest" description="Disordered" evidence="7">
    <location>
        <begin position="101"/>
        <end position="156"/>
    </location>
</feature>
<evidence type="ECO:0000256" key="3">
    <source>
        <dbReference type="ARBA" id="ARBA00022723"/>
    </source>
</evidence>
<dbReference type="OrthoDB" id="302966at2759"/>
<dbReference type="GO" id="GO:0005737">
    <property type="term" value="C:cytoplasm"/>
    <property type="evidence" value="ECO:0007669"/>
    <property type="project" value="UniProtKB-SubCell"/>
</dbReference>
<dbReference type="Gene3D" id="3.30.40.10">
    <property type="entry name" value="Zinc/RING finger domain, C3HC4 (zinc finger)"/>
    <property type="match status" value="1"/>
</dbReference>
<dbReference type="InterPro" id="IPR001841">
    <property type="entry name" value="Znf_RING"/>
</dbReference>
<evidence type="ECO:0000256" key="6">
    <source>
        <dbReference type="PROSITE-ProRule" id="PRU00175"/>
    </source>
</evidence>
<dbReference type="GO" id="GO:0008270">
    <property type="term" value="F:zinc ion binding"/>
    <property type="evidence" value="ECO:0007669"/>
    <property type="project" value="UniProtKB-KW"/>
</dbReference>
<reference evidence="10" key="1">
    <citation type="journal article" date="2016" name="Nature">
        <title>The genome of the seagrass Zostera marina reveals angiosperm adaptation to the sea.</title>
        <authorList>
            <person name="Olsen J.L."/>
            <person name="Rouze P."/>
            <person name="Verhelst B."/>
            <person name="Lin Y.-C."/>
            <person name="Bayer T."/>
            <person name="Collen J."/>
            <person name="Dattolo E."/>
            <person name="De Paoli E."/>
            <person name="Dittami S."/>
            <person name="Maumus F."/>
            <person name="Michel G."/>
            <person name="Kersting A."/>
            <person name="Lauritano C."/>
            <person name="Lohaus R."/>
            <person name="Toepel M."/>
            <person name="Tonon T."/>
            <person name="Vanneste K."/>
            <person name="Amirebrahimi M."/>
            <person name="Brakel J."/>
            <person name="Bostroem C."/>
            <person name="Chovatia M."/>
            <person name="Grimwood J."/>
            <person name="Jenkins J.W."/>
            <person name="Jueterbock A."/>
            <person name="Mraz A."/>
            <person name="Stam W.T."/>
            <person name="Tice H."/>
            <person name="Bornberg-Bauer E."/>
            <person name="Green P.J."/>
            <person name="Pearson G.A."/>
            <person name="Procaccini G."/>
            <person name="Duarte C.M."/>
            <person name="Schmutz J."/>
            <person name="Reusch T.B.H."/>
            <person name="Van de Peer Y."/>
        </authorList>
    </citation>
    <scope>NUCLEOTIDE SEQUENCE [LARGE SCALE GENOMIC DNA]</scope>
    <source>
        <strain evidence="10">cv. Finnish</strain>
    </source>
</reference>
<feature type="region of interest" description="Disordered" evidence="7">
    <location>
        <begin position="717"/>
        <end position="746"/>
    </location>
</feature>
<evidence type="ECO:0000256" key="1">
    <source>
        <dbReference type="ARBA" id="ARBA00004496"/>
    </source>
</evidence>
<dbReference type="EMBL" id="LFYR01000932">
    <property type="protein sequence ID" value="KMZ66977.1"/>
    <property type="molecule type" value="Genomic_DNA"/>
</dbReference>
<name>A0A0K9PFE6_ZOSMR</name>
<feature type="compositionally biased region" description="Polar residues" evidence="7">
    <location>
        <begin position="121"/>
        <end position="131"/>
    </location>
</feature>
<dbReference type="GO" id="GO:0045944">
    <property type="term" value="P:positive regulation of transcription by RNA polymerase II"/>
    <property type="evidence" value="ECO:0000318"/>
    <property type="project" value="GO_Central"/>
</dbReference>
<dbReference type="PANTHER" id="PTHR12983:SF9">
    <property type="entry name" value="E3 UBIQUITIN-PROTEIN LIGASE RNF10"/>
    <property type="match status" value="1"/>
</dbReference>
<evidence type="ECO:0000256" key="2">
    <source>
        <dbReference type="ARBA" id="ARBA00022490"/>
    </source>
</evidence>
<keyword evidence="5" id="KW-0862">Zinc</keyword>
<dbReference type="OMA" id="PRWKKCP"/>
<evidence type="ECO:0000256" key="7">
    <source>
        <dbReference type="SAM" id="MobiDB-lite"/>
    </source>
</evidence>
<dbReference type="Pfam" id="PF00097">
    <property type="entry name" value="zf-C3HC4"/>
    <property type="match status" value="1"/>
</dbReference>
<dbReference type="InterPro" id="IPR018957">
    <property type="entry name" value="Znf_C3HC4_RING-type"/>
</dbReference>
<dbReference type="CDD" id="cd16536">
    <property type="entry name" value="RING-HC_RNF10"/>
    <property type="match status" value="1"/>
</dbReference>